<organism evidence="1 2">
    <name type="scientific">Panagrolaimus sp. PS1159</name>
    <dbReference type="NCBI Taxonomy" id="55785"/>
    <lineage>
        <taxon>Eukaryota</taxon>
        <taxon>Metazoa</taxon>
        <taxon>Ecdysozoa</taxon>
        <taxon>Nematoda</taxon>
        <taxon>Chromadorea</taxon>
        <taxon>Rhabditida</taxon>
        <taxon>Tylenchina</taxon>
        <taxon>Panagrolaimomorpha</taxon>
        <taxon>Panagrolaimoidea</taxon>
        <taxon>Panagrolaimidae</taxon>
        <taxon>Panagrolaimus</taxon>
    </lineage>
</organism>
<reference evidence="2" key="1">
    <citation type="submission" date="2022-11" db="UniProtKB">
        <authorList>
            <consortium name="WormBaseParasite"/>
        </authorList>
    </citation>
    <scope>IDENTIFICATION</scope>
</reference>
<accession>A0AC35G341</accession>
<name>A0AC35G341_9BILA</name>
<evidence type="ECO:0000313" key="2">
    <source>
        <dbReference type="WBParaSite" id="PS1159_v2.g23324.t1"/>
    </source>
</evidence>
<proteinExistence type="predicted"/>
<dbReference type="WBParaSite" id="PS1159_v2.g23324.t1">
    <property type="protein sequence ID" value="PS1159_v2.g23324.t1"/>
    <property type="gene ID" value="PS1159_v2.g23324"/>
</dbReference>
<dbReference type="Proteomes" id="UP000887580">
    <property type="component" value="Unplaced"/>
</dbReference>
<sequence>MSSTSQYAVTGQHHLHSRQQSVNSTITNGNGGLLLMPSINQELTIMNNDNSPLPSLAGSELTESLINLQIFVPELQIQVCFF</sequence>
<protein>
    <submittedName>
        <fullName evidence="2">Uncharacterized protein</fullName>
    </submittedName>
</protein>
<evidence type="ECO:0000313" key="1">
    <source>
        <dbReference type="Proteomes" id="UP000887580"/>
    </source>
</evidence>